<dbReference type="GO" id="GO:0005737">
    <property type="term" value="C:cytoplasm"/>
    <property type="evidence" value="ECO:0007669"/>
    <property type="project" value="TreeGrafter"/>
</dbReference>
<feature type="region of interest" description="Disordered" evidence="3">
    <location>
        <begin position="587"/>
        <end position="701"/>
    </location>
</feature>
<gene>
    <name evidence="5" type="primary">LOC114336116</name>
</gene>
<dbReference type="PANTHER" id="PTHR10063">
    <property type="entry name" value="TUBERIN"/>
    <property type="match status" value="1"/>
</dbReference>
<reference evidence="5" key="1">
    <citation type="submission" date="2025-08" db="UniProtKB">
        <authorList>
            <consortium name="RefSeq"/>
        </authorList>
    </citation>
    <scope>IDENTIFICATION</scope>
    <source>
        <tissue evidence="5">Whole insect</tissue>
    </source>
</reference>
<evidence type="ECO:0000256" key="1">
    <source>
        <dbReference type="ARBA" id="ARBA00022468"/>
    </source>
</evidence>
<sequence>MFAKRNLVDIKKSTSKLQDPKKDVATRIKHLKIILENVDTSDAKGFFEANFSHIYNILYESFVQTETNLRQRELSFHLVHKAHKEELECTLWILEQVLCLLPELIHRRWQLHSLSRLLAKLLHPGNSIKLRRQGIRYFLIWYQALNENAPEYVHNMFSALVPGFGSQNVFQSQHSGSVFHDTSAQHPVTATELLPILPPSNGEKSPENASKFYLEALLEYMVHTFRDKMLNIFLDLPILRRPESENEFVQCRVSFILWTINYMHQTRKSQDKEGSVGPPSIQNMQSPSQNSHTSHDDDSQHDSSHPSLDSTISIQTNRTTSDEELGPQIVREVLYSTRDNINFLHELYRQAFLLNFTQVVAIRKIIGLYKDLIQGNVIEIPPYALEMPEDVPRNGNEDISVLERPTRLRNDSYLGAIHKENLLVRAGTQNIYQLFTTHAANVFLIEINSHAPRMLEEQTDACKRVLNIYRYMVMNTRMDSSTWEQLLTVLLQITSLVLGETPPKKKTVTLGGKLAPAIFQTLIVTWIKANLNVMISRELWDRFLQVLTTLTVWEELIKEWAKTMETLTRVLARHVYNLDLTNLPLDRLNDNRSKRSRRTTQRQEQSTPCSTGEPVHPVVSRQDSALPDGQLLSRRTRSTLSRSYSDNDLTLKRRSSQIKQRNLNRRRSKSLEFLAPQDTESTDRTRSPSPAPSSGMESNSIKDSPIQLDMLSADHQTLEFCGEHRGVICGGSIRGWLPDVAVIIWKRMLDIQTYIFTALTGSSKLVINTCLKYLGPRFFSLQLPGASLLLLDFIHACNIILNNTEKLESSPRTEAMSFLANLLSHTENLNAISVLQPDSEMHIMTCPDIKEHIVSILLRAGRREPKGKARCIALSALGIFVYKELKNQTFHSKITDAINVLLLALKFNNKIIAQLASNILFLLCDHAPLLWSQYPRLSNAVISTLCSALFLHTPLGSTAGESDKALGTALLFCLGEWCMKLGPQRLLEISEYGETRGTCLLLQVFTVLHKIMLGKASLEHPGGLSQPSINDDFDPNILADDFEISEKISSSKNNQCQDAIKLCARTILSHLVSHLGHFPMAIGATRLSSLVAEHDDVPNLSSDDLSTSIFSASNIQLFILSKNIIASLVELPALELPEGGITAGLSTADKQVRVILRDLSGKSSWDASILYKNPEHIKQRIDLDFQKSQTDNVDSGIQMESLMVSSPLHNLPQRAIRHRPPSVLPDVSNAAPDLDQLDDLLQYLGYTSPECLENFNQKLNEPAAPPMSTDIENEAIASVISQRNLELEDSRFSQQIDSMLGQPVERPNSRSETSYPSFSSVAYQQNIATVTEQNAFQHCRLFFSQLGLAGWERRQQLHLLNKTERLLRELRNLDNQSCRETHKFAIIYVAPGQEDKNSVLSNQGGSIAYEQFLASLAWEVELEGHTGFLGGLQRQGTTGLTAPYIATSFLEAIFHVATRMPGDSPEAVLNKKQ</sequence>
<evidence type="ECO:0000256" key="2">
    <source>
        <dbReference type="ARBA" id="ARBA00022553"/>
    </source>
</evidence>
<dbReference type="FunCoup" id="A0A6P7G027">
    <property type="interactions" value="999"/>
</dbReference>
<dbReference type="InParanoid" id="A0A6P7G027"/>
<dbReference type="PROSITE" id="PS50085">
    <property type="entry name" value="RAPGAP"/>
    <property type="match status" value="1"/>
</dbReference>
<dbReference type="OrthoDB" id="19311at2759"/>
<evidence type="ECO:0000256" key="3">
    <source>
        <dbReference type="SAM" id="MobiDB-lite"/>
    </source>
</evidence>
<dbReference type="InterPro" id="IPR000331">
    <property type="entry name" value="Rap/Ran_GAP_dom"/>
</dbReference>
<dbReference type="RefSeq" id="XP_028142244.1">
    <property type="nucleotide sequence ID" value="XM_028286443.1"/>
</dbReference>
<evidence type="ECO:0000313" key="5">
    <source>
        <dbReference type="RefSeq" id="XP_028142244.1"/>
    </source>
</evidence>
<dbReference type="GO" id="GO:0005634">
    <property type="term" value="C:nucleus"/>
    <property type="evidence" value="ECO:0007669"/>
    <property type="project" value="InterPro"/>
</dbReference>
<organism evidence="5">
    <name type="scientific">Diabrotica virgifera virgifera</name>
    <name type="common">western corn rootworm</name>
    <dbReference type="NCBI Taxonomy" id="50390"/>
    <lineage>
        <taxon>Eukaryota</taxon>
        <taxon>Metazoa</taxon>
        <taxon>Ecdysozoa</taxon>
        <taxon>Arthropoda</taxon>
        <taxon>Hexapoda</taxon>
        <taxon>Insecta</taxon>
        <taxon>Pterygota</taxon>
        <taxon>Neoptera</taxon>
        <taxon>Endopterygota</taxon>
        <taxon>Coleoptera</taxon>
        <taxon>Polyphaga</taxon>
        <taxon>Cucujiformia</taxon>
        <taxon>Chrysomeloidea</taxon>
        <taxon>Chrysomelidae</taxon>
        <taxon>Galerucinae</taxon>
        <taxon>Diabroticina</taxon>
        <taxon>Diabroticites</taxon>
        <taxon>Diabrotica</taxon>
    </lineage>
</organism>
<feature type="compositionally biased region" description="Basic and acidic residues" evidence="3">
    <location>
        <begin position="293"/>
        <end position="304"/>
    </location>
</feature>
<feature type="domain" description="Rap-GAP" evidence="4">
    <location>
        <begin position="1370"/>
        <end position="1473"/>
    </location>
</feature>
<keyword evidence="2" id="KW-0597">Phosphoprotein</keyword>
<feature type="compositionally biased region" description="Polar residues" evidence="3">
    <location>
        <begin position="280"/>
        <end position="290"/>
    </location>
</feature>
<protein>
    <submittedName>
        <fullName evidence="5">Probable Rho GTPase-activating protein CG5521</fullName>
    </submittedName>
</protein>
<evidence type="ECO:0000259" key="4">
    <source>
        <dbReference type="PROSITE" id="PS50085"/>
    </source>
</evidence>
<accession>A0A6P7G027</accession>
<dbReference type="GO" id="GO:0051056">
    <property type="term" value="P:regulation of small GTPase mediated signal transduction"/>
    <property type="evidence" value="ECO:0007669"/>
    <property type="project" value="InterPro"/>
</dbReference>
<feature type="region of interest" description="Disordered" evidence="3">
    <location>
        <begin position="269"/>
        <end position="320"/>
    </location>
</feature>
<dbReference type="InterPro" id="IPR035974">
    <property type="entry name" value="Rap/Ran-GAP_sf"/>
</dbReference>
<dbReference type="InterPro" id="IPR027107">
    <property type="entry name" value="Tuberin/Ral-act_asu"/>
</dbReference>
<dbReference type="InterPro" id="IPR046859">
    <property type="entry name" value="RGPA/RALGAPB_N"/>
</dbReference>
<dbReference type="SUPFAM" id="SSF111347">
    <property type="entry name" value="Rap/Ran-GAP"/>
    <property type="match status" value="1"/>
</dbReference>
<keyword evidence="1" id="KW-0343">GTPase activation</keyword>
<name>A0A6P7G027_DIAVI</name>
<dbReference type="GO" id="GO:0005096">
    <property type="term" value="F:GTPase activator activity"/>
    <property type="evidence" value="ECO:0007669"/>
    <property type="project" value="UniProtKB-KW"/>
</dbReference>
<dbReference type="Gene3D" id="3.40.50.11210">
    <property type="entry name" value="Rap/Ran-GAP"/>
    <property type="match status" value="1"/>
</dbReference>
<proteinExistence type="predicted"/>
<dbReference type="Pfam" id="PF02145">
    <property type="entry name" value="Rap_GAP"/>
    <property type="match status" value="1"/>
</dbReference>
<feature type="compositionally biased region" description="Basic residues" evidence="3">
    <location>
        <begin position="652"/>
        <end position="668"/>
    </location>
</feature>
<dbReference type="PANTHER" id="PTHR10063:SF11">
    <property type="entry name" value="RHO GTPASE-ACTIVATING PROTEIN CG5521-RELATED"/>
    <property type="match status" value="1"/>
</dbReference>
<dbReference type="Pfam" id="PF20412">
    <property type="entry name" value="RALGAPB_N"/>
    <property type="match status" value="1"/>
</dbReference>